<evidence type="ECO:0000313" key="2">
    <source>
        <dbReference type="Proteomes" id="UP000078250"/>
    </source>
</evidence>
<comment type="caution">
    <text evidence="1">The sequence shown here is derived from an EMBL/GenBank/DDBJ whole genome shotgun (WGS) entry which is preliminary data.</text>
</comment>
<name>A0AAJ3HU15_PROHU</name>
<gene>
    <name evidence="1" type="ORF">M997_1084</name>
</gene>
<accession>A0AAJ3HU15</accession>
<keyword evidence="2" id="KW-1185">Reference proteome</keyword>
<dbReference type="RefSeq" id="WP_064719094.1">
    <property type="nucleotide sequence ID" value="NZ_LXEV01000016.1"/>
</dbReference>
<dbReference type="Proteomes" id="UP000078250">
    <property type="component" value="Unassembled WGS sequence"/>
</dbReference>
<sequence length="174" mass="20234">MADLIENSNNTNLSFIRGKIENTLKNIFGEINYSMLVGKKELLDNIMELMTRFIGDSNKSIGENNKKIVDKTKNNNITDSDVIKFDYSNNNLEWEDISLYFYPDNLDKEILSPLIKSIMKLDQSLEKNKIEMELKRTELNMKDLGNDLEGSTLNEDNLKMNNDYYKLTTLEKNE</sequence>
<proteinExistence type="predicted"/>
<reference evidence="1 2" key="1">
    <citation type="submission" date="2016-04" db="EMBL/GenBank/DDBJ databases">
        <title>ATOL: Assembling a taxonomically balanced genome-scale reconstruction of the evolutionary history of the Enterobacteriaceae.</title>
        <authorList>
            <person name="Plunkett G.III."/>
            <person name="Neeno-Eckwall E.C."/>
            <person name="Glasner J.D."/>
            <person name="Perna N.T."/>
        </authorList>
    </citation>
    <scope>NUCLEOTIDE SEQUENCE [LARGE SCALE GENOMIC DNA]</scope>
    <source>
        <strain evidence="1 2">ATCC 700826</strain>
    </source>
</reference>
<dbReference type="EMBL" id="LXEV01000016">
    <property type="protein sequence ID" value="OAT48622.1"/>
    <property type="molecule type" value="Genomic_DNA"/>
</dbReference>
<organism evidence="1 2">
    <name type="scientific">Proteus hauseri ATCC 700826</name>
    <dbReference type="NCBI Taxonomy" id="1354271"/>
    <lineage>
        <taxon>Bacteria</taxon>
        <taxon>Pseudomonadati</taxon>
        <taxon>Pseudomonadota</taxon>
        <taxon>Gammaproteobacteria</taxon>
        <taxon>Enterobacterales</taxon>
        <taxon>Morganellaceae</taxon>
        <taxon>Proteus</taxon>
    </lineage>
</organism>
<evidence type="ECO:0000313" key="1">
    <source>
        <dbReference type="EMBL" id="OAT48622.1"/>
    </source>
</evidence>
<dbReference type="AlphaFoldDB" id="A0AAJ3HU15"/>
<protein>
    <submittedName>
        <fullName evidence="1">Uncharacterized protein</fullName>
    </submittedName>
</protein>